<dbReference type="GO" id="GO:0030041">
    <property type="term" value="P:actin filament polymerization"/>
    <property type="evidence" value="ECO:0007669"/>
    <property type="project" value="TreeGrafter"/>
</dbReference>
<dbReference type="Gene3D" id="2.60.120.260">
    <property type="entry name" value="Galactose-binding domain-like"/>
    <property type="match status" value="1"/>
</dbReference>
<dbReference type="GO" id="GO:0005884">
    <property type="term" value="C:actin filament"/>
    <property type="evidence" value="ECO:0007669"/>
    <property type="project" value="TreeGrafter"/>
</dbReference>
<keyword evidence="2" id="KW-0472">Membrane</keyword>
<feature type="compositionally biased region" description="Low complexity" evidence="1">
    <location>
        <begin position="355"/>
        <end position="379"/>
    </location>
</feature>
<feature type="region of interest" description="Disordered" evidence="1">
    <location>
        <begin position="679"/>
        <end position="725"/>
    </location>
</feature>
<evidence type="ECO:0000256" key="1">
    <source>
        <dbReference type="SAM" id="MobiDB-lite"/>
    </source>
</evidence>
<proteinExistence type="predicted"/>
<feature type="compositionally biased region" description="Polar residues" evidence="1">
    <location>
        <begin position="687"/>
        <end position="722"/>
    </location>
</feature>
<feature type="compositionally biased region" description="Basic and acidic residues" evidence="1">
    <location>
        <begin position="793"/>
        <end position="806"/>
    </location>
</feature>
<feature type="compositionally biased region" description="Pro residues" evidence="1">
    <location>
        <begin position="309"/>
        <end position="354"/>
    </location>
</feature>
<name>A0A7S4BHN9_CHRCT</name>
<dbReference type="PANTHER" id="PTHR45691:SF6">
    <property type="entry name" value="PROTEIN DIAPHANOUS"/>
    <property type="match status" value="1"/>
</dbReference>
<sequence>MSVLSAHYRFVFDAVNPRGEEVQLSEIQLIGASGSTLSPIIALNPGGESPYLQGPARAVDGSLGTKWLDMRFGVNGESVLELGLGSEHAISGYRFFTSNDNPKRDPIGWRFEAATADGWTTLHRLHGVIAPVERNMPYQTFWIVAPPPPAPPPEYRFRFTAVRDRGAAEIVLSGITLFDEFGRAPILQVLNPEGVNPAGAGPERLVDGDAETKWIDSAFSVHGEAPMPYSHVLLRTAYARGVIAYQLTTAKDSPSFDPTSWLFETKLPSGDWLIIDERHGVQPPLGRMVPYTNEPFSALAWPPPPSPALPLPPASPEPLLPPSLPPLSPHSPPPSPPPPPPPSPPPPPPQPPSSPLSSPSTSPTSLLSSSSQSSPSLPRSTPPLMPPLPPFPPFSPGESGDIYFSDPLALGVGSSVNPLDGLERPIDTELPREVLIAIFAALGSFICLACFSSFCVLFVRSRRFPKRSFFSFPGAGAFEVIHRGFDSIEGALRRSSAPSEAAVTSVAASVSGSAAASAAAATTASSARLLHAPSGDSPLREDAEQQHSMTKPSSFSLVQSARRAKSSVRAKLGRAFPRGESIGEYTEARDSALDEEGDRVFVSHSECLTQPLTHHRLGRNDALSSAFNRTPRHRVNPMTMATADASAESVVPERIRGLLEGETFRDILRRHVKDQEMAARVRGVSRGSVQPPRTRNESPLSSIGLLQTAQPRPSGNFQQCSSRGEELAASLETAVIARGNADGTVQPPRARSDSPEQTSGTLRPRSKESDVNQCAACQWRLRDEPSAALQAANEEHTEASRERVESPVKGQESPVNLGRRSSSDNGAVMRI</sequence>
<feature type="transmembrane region" description="Helical" evidence="2">
    <location>
        <begin position="434"/>
        <end position="459"/>
    </location>
</feature>
<organism evidence="3">
    <name type="scientific">Chrysotila carterae</name>
    <name type="common">Marine alga</name>
    <name type="synonym">Syracosphaera carterae</name>
    <dbReference type="NCBI Taxonomy" id="13221"/>
    <lineage>
        <taxon>Eukaryota</taxon>
        <taxon>Haptista</taxon>
        <taxon>Haptophyta</taxon>
        <taxon>Prymnesiophyceae</taxon>
        <taxon>Isochrysidales</taxon>
        <taxon>Isochrysidaceae</taxon>
        <taxon>Chrysotila</taxon>
    </lineage>
</organism>
<dbReference type="SUPFAM" id="SSF81995">
    <property type="entry name" value="beta-sandwich domain of Sec23/24"/>
    <property type="match status" value="1"/>
</dbReference>
<dbReference type="InterPro" id="IPR051412">
    <property type="entry name" value="Formin_Homology_Diaphanous_sf"/>
</dbReference>
<protein>
    <recommendedName>
        <fullName evidence="4">F5/8 type C domain-containing protein</fullName>
    </recommendedName>
</protein>
<reference evidence="3" key="1">
    <citation type="submission" date="2021-01" db="EMBL/GenBank/DDBJ databases">
        <authorList>
            <person name="Corre E."/>
            <person name="Pelletier E."/>
            <person name="Niang G."/>
            <person name="Scheremetjew M."/>
            <person name="Finn R."/>
            <person name="Kale V."/>
            <person name="Holt S."/>
            <person name="Cochrane G."/>
            <person name="Meng A."/>
            <person name="Brown T."/>
            <person name="Cohen L."/>
        </authorList>
    </citation>
    <scope>NUCLEOTIDE SEQUENCE</scope>
    <source>
        <strain evidence="3">CCMP645</strain>
    </source>
</reference>
<keyword evidence="2" id="KW-0812">Transmembrane</keyword>
<dbReference type="PANTHER" id="PTHR45691">
    <property type="entry name" value="PROTEIN DIAPHANOUS"/>
    <property type="match status" value="1"/>
</dbReference>
<keyword evidence="2" id="KW-1133">Transmembrane helix</keyword>
<feature type="region of interest" description="Disordered" evidence="1">
    <location>
        <begin position="531"/>
        <end position="560"/>
    </location>
</feature>
<feature type="compositionally biased region" description="Pro residues" evidence="1">
    <location>
        <begin position="380"/>
        <end position="392"/>
    </location>
</feature>
<evidence type="ECO:0000313" key="3">
    <source>
        <dbReference type="EMBL" id="CAE0766264.1"/>
    </source>
</evidence>
<evidence type="ECO:0008006" key="4">
    <source>
        <dbReference type="Google" id="ProtNLM"/>
    </source>
</evidence>
<feature type="region of interest" description="Disordered" evidence="1">
    <location>
        <begin position="786"/>
        <end position="831"/>
    </location>
</feature>
<dbReference type="EMBL" id="HBIZ01029657">
    <property type="protein sequence ID" value="CAE0766264.1"/>
    <property type="molecule type" value="Transcribed_RNA"/>
</dbReference>
<feature type="region of interest" description="Disordered" evidence="1">
    <location>
        <begin position="309"/>
        <end position="392"/>
    </location>
</feature>
<gene>
    <name evidence="3" type="ORF">PCAR00345_LOCUS18876</name>
</gene>
<evidence type="ECO:0000256" key="2">
    <source>
        <dbReference type="SAM" id="Phobius"/>
    </source>
</evidence>
<feature type="region of interest" description="Disordered" evidence="1">
    <location>
        <begin position="740"/>
        <end position="771"/>
    </location>
</feature>
<dbReference type="AlphaFoldDB" id="A0A7S4BHN9"/>
<accession>A0A7S4BHN9</accession>
<feature type="compositionally biased region" description="Polar residues" evidence="1">
    <location>
        <begin position="546"/>
        <end position="559"/>
    </location>
</feature>